<keyword evidence="3" id="KW-1185">Reference proteome</keyword>
<accession>A0AAD7QTV2</accession>
<name>A0AAD7QTV2_9ASCO</name>
<evidence type="ECO:0000256" key="1">
    <source>
        <dbReference type="SAM" id="MobiDB-lite"/>
    </source>
</evidence>
<dbReference type="Proteomes" id="UP001217417">
    <property type="component" value="Unassembled WGS sequence"/>
</dbReference>
<dbReference type="AlphaFoldDB" id="A0AAD7QTV2"/>
<dbReference type="GeneID" id="80882370"/>
<evidence type="ECO:0000313" key="2">
    <source>
        <dbReference type="EMBL" id="KAJ8100881.1"/>
    </source>
</evidence>
<proteinExistence type="predicted"/>
<reference evidence="2" key="1">
    <citation type="submission" date="2023-03" db="EMBL/GenBank/DDBJ databases">
        <title>Near-Complete genome sequence of Lipomyces tetrasporous NRRL Y-64009, an oleaginous yeast capable of growing on lignocellulosic hydrolysates.</title>
        <authorList>
            <consortium name="Lawrence Berkeley National Laboratory"/>
            <person name="Jagtap S.S."/>
            <person name="Liu J.-J."/>
            <person name="Walukiewicz H.E."/>
            <person name="Pangilinan J."/>
            <person name="Lipzen A."/>
            <person name="Ahrendt S."/>
            <person name="Koriabine M."/>
            <person name="Cobaugh K."/>
            <person name="Salamov A."/>
            <person name="Yoshinaga Y."/>
            <person name="Ng V."/>
            <person name="Daum C."/>
            <person name="Grigoriev I.V."/>
            <person name="Slininger P.J."/>
            <person name="Dien B.S."/>
            <person name="Jin Y.-S."/>
            <person name="Rao C.V."/>
        </authorList>
    </citation>
    <scope>NUCLEOTIDE SEQUENCE</scope>
    <source>
        <strain evidence="2">NRRL Y-64009</strain>
    </source>
</reference>
<feature type="region of interest" description="Disordered" evidence="1">
    <location>
        <begin position="139"/>
        <end position="163"/>
    </location>
</feature>
<dbReference type="EMBL" id="JARPMG010000004">
    <property type="protein sequence ID" value="KAJ8100881.1"/>
    <property type="molecule type" value="Genomic_DNA"/>
</dbReference>
<comment type="caution">
    <text evidence="2">The sequence shown here is derived from an EMBL/GenBank/DDBJ whole genome shotgun (WGS) entry which is preliminary data.</text>
</comment>
<sequence length="163" mass="18393">MNDRTDVFKQPDPHAAHRILDVPATHTRSPPSALRRHISNVFSPMKENVLFKHGLHNRFASTVAMGNGQNEDIGMMEWTIERYEVLTSALRKFLDVDLTDLSEDGTISVTSIQRVKDIVDVVIERQAKRKVAEDVRAEVTSNEDLDCDHTEDGNVENANNNVD</sequence>
<organism evidence="2 3">
    <name type="scientific">Lipomyces tetrasporus</name>
    <dbReference type="NCBI Taxonomy" id="54092"/>
    <lineage>
        <taxon>Eukaryota</taxon>
        <taxon>Fungi</taxon>
        <taxon>Dikarya</taxon>
        <taxon>Ascomycota</taxon>
        <taxon>Saccharomycotina</taxon>
        <taxon>Lipomycetes</taxon>
        <taxon>Lipomycetales</taxon>
        <taxon>Lipomycetaceae</taxon>
        <taxon>Lipomyces</taxon>
    </lineage>
</organism>
<evidence type="ECO:0000313" key="3">
    <source>
        <dbReference type="Proteomes" id="UP001217417"/>
    </source>
</evidence>
<gene>
    <name evidence="2" type="ORF">POJ06DRAFT_249743</name>
</gene>
<protein>
    <submittedName>
        <fullName evidence="2">Uncharacterized protein</fullName>
    </submittedName>
</protein>
<dbReference type="RefSeq" id="XP_056044331.1">
    <property type="nucleotide sequence ID" value="XM_056187204.1"/>
</dbReference>